<organism evidence="11 12">
    <name type="scientific">Bradyrhizobium erythrophlei</name>
    <dbReference type="NCBI Taxonomy" id="1437360"/>
    <lineage>
        <taxon>Bacteria</taxon>
        <taxon>Pseudomonadati</taxon>
        <taxon>Pseudomonadota</taxon>
        <taxon>Alphaproteobacteria</taxon>
        <taxon>Hyphomicrobiales</taxon>
        <taxon>Nitrobacteraceae</taxon>
        <taxon>Bradyrhizobium</taxon>
    </lineage>
</organism>
<comment type="pathway">
    <text evidence="9 10">Carbohydrate biosynthesis; gluconeogenesis.</text>
</comment>
<dbReference type="CDD" id="cd00311">
    <property type="entry name" value="TIM"/>
    <property type="match status" value="1"/>
</dbReference>
<gene>
    <name evidence="9" type="primary">tpiA</name>
    <name evidence="11" type="ORF">SAMN05443248_4590</name>
</gene>
<dbReference type="NCBIfam" id="TIGR00419">
    <property type="entry name" value="tim"/>
    <property type="match status" value="1"/>
</dbReference>
<dbReference type="GO" id="GO:0005829">
    <property type="term" value="C:cytosol"/>
    <property type="evidence" value="ECO:0007669"/>
    <property type="project" value="TreeGrafter"/>
</dbReference>
<dbReference type="EMBL" id="LT670817">
    <property type="protein sequence ID" value="SHH37350.1"/>
    <property type="molecule type" value="Genomic_DNA"/>
</dbReference>
<dbReference type="OrthoDB" id="9809429at2"/>
<comment type="subunit">
    <text evidence="9 10">Homodimer.</text>
</comment>
<keyword evidence="5 9" id="KW-0312">Gluconeogenesis</keyword>
<feature type="binding site" evidence="9">
    <location>
        <begin position="12"/>
        <end position="14"/>
    </location>
    <ligand>
        <name>substrate</name>
    </ligand>
</feature>
<dbReference type="FunFam" id="3.20.20.70:FF:000016">
    <property type="entry name" value="Triosephosphate isomerase"/>
    <property type="match status" value="1"/>
</dbReference>
<evidence type="ECO:0000256" key="3">
    <source>
        <dbReference type="ARBA" id="ARBA00004939"/>
    </source>
</evidence>
<evidence type="ECO:0000256" key="4">
    <source>
        <dbReference type="ARBA" id="ARBA00007422"/>
    </source>
</evidence>
<dbReference type="UniPathway" id="UPA00138"/>
<feature type="binding site" evidence="9">
    <location>
        <position position="175"/>
    </location>
    <ligand>
        <name>substrate</name>
    </ligand>
</feature>
<dbReference type="PANTHER" id="PTHR21139:SF42">
    <property type="entry name" value="TRIOSEPHOSPHATE ISOMERASE"/>
    <property type="match status" value="1"/>
</dbReference>
<keyword evidence="7 9" id="KW-0324">Glycolysis</keyword>
<dbReference type="InterPro" id="IPR000652">
    <property type="entry name" value="Triosephosphate_isomerase"/>
</dbReference>
<evidence type="ECO:0000313" key="11">
    <source>
        <dbReference type="EMBL" id="SHH37350.1"/>
    </source>
</evidence>
<accession>A0A1M5SG03</accession>
<evidence type="ECO:0000256" key="9">
    <source>
        <dbReference type="HAMAP-Rule" id="MF_00147"/>
    </source>
</evidence>
<dbReference type="Pfam" id="PF00121">
    <property type="entry name" value="TIM"/>
    <property type="match status" value="1"/>
</dbReference>
<dbReference type="PANTHER" id="PTHR21139">
    <property type="entry name" value="TRIOSEPHOSPHATE ISOMERASE"/>
    <property type="match status" value="1"/>
</dbReference>
<comment type="pathway">
    <text evidence="2 9 10">Carbohydrate degradation; glycolysis; D-glyceraldehyde 3-phosphate from glycerone phosphate: step 1/1.</text>
</comment>
<evidence type="ECO:0000256" key="2">
    <source>
        <dbReference type="ARBA" id="ARBA00004680"/>
    </source>
</evidence>
<comment type="catalytic activity">
    <reaction evidence="9 10">
        <text>D-glyceraldehyde 3-phosphate = dihydroxyacetone phosphate</text>
        <dbReference type="Rhea" id="RHEA:18585"/>
        <dbReference type="ChEBI" id="CHEBI:57642"/>
        <dbReference type="ChEBI" id="CHEBI:59776"/>
        <dbReference type="EC" id="5.3.1.1"/>
    </reaction>
</comment>
<evidence type="ECO:0000256" key="1">
    <source>
        <dbReference type="ARBA" id="ARBA00000148"/>
    </source>
</evidence>
<dbReference type="Proteomes" id="UP000189796">
    <property type="component" value="Chromosome I"/>
</dbReference>
<comment type="pathway">
    <text evidence="3">Carbohydrate metabolism; erythritol degradation.</text>
</comment>
<sequence>MTNTIRPLIAGNWKMNGLRSSTAEFEAMLAGAPAVAGRADLLVCPPATLIAAFGEKARGSKILAIGAQDCHPKPSGAHTGDISAEMLADAGASAIIVGHSERRADHGESDVLVRQKAEAVWRAGLTAIVCIGETQHQRDAGQTLDICAGQLKLSLPDRAKADNLVVAYEPVWAIGTGLTPTVADVEQIHAFIRELLVARFRAEGAKTRILYGGSVKPSNAAELMAVANVNGALVGGASLKAADFLAIAGNCS</sequence>
<protein>
    <recommendedName>
        <fullName evidence="9 10">Triosephosphate isomerase</fullName>
        <shortName evidence="9">TIM</shortName>
        <shortName evidence="9">TPI</shortName>
        <ecNumber evidence="9 10">5.3.1.1</ecNumber>
    </recommendedName>
    <alternativeName>
        <fullName evidence="9">Triose-phosphate isomerase</fullName>
    </alternativeName>
</protein>
<feature type="binding site" evidence="9">
    <location>
        <position position="214"/>
    </location>
    <ligand>
        <name>substrate</name>
    </ligand>
</feature>
<evidence type="ECO:0000313" key="12">
    <source>
        <dbReference type="Proteomes" id="UP000189796"/>
    </source>
</evidence>
<dbReference type="PROSITE" id="PS51440">
    <property type="entry name" value="TIM_2"/>
    <property type="match status" value="1"/>
</dbReference>
<dbReference type="GO" id="GO:0006094">
    <property type="term" value="P:gluconeogenesis"/>
    <property type="evidence" value="ECO:0007669"/>
    <property type="project" value="UniProtKB-UniRule"/>
</dbReference>
<dbReference type="UniPathway" id="UPA00109">
    <property type="reaction ID" value="UER00189"/>
</dbReference>
<dbReference type="InterPro" id="IPR022896">
    <property type="entry name" value="TrioseP_Isoase_bac/euk"/>
</dbReference>
<dbReference type="GO" id="GO:0019563">
    <property type="term" value="P:glycerol catabolic process"/>
    <property type="evidence" value="ECO:0007669"/>
    <property type="project" value="TreeGrafter"/>
</dbReference>
<feature type="active site" description="Electrophile" evidence="9">
    <location>
        <position position="99"/>
    </location>
</feature>
<feature type="active site" description="Proton acceptor" evidence="9">
    <location>
        <position position="169"/>
    </location>
</feature>
<comment type="similarity">
    <text evidence="4 9 10">Belongs to the triosephosphate isomerase family.</text>
</comment>
<dbReference type="InterPro" id="IPR013785">
    <property type="entry name" value="Aldolase_TIM"/>
</dbReference>
<dbReference type="RefSeq" id="WP_079603364.1">
    <property type="nucleotide sequence ID" value="NZ_LT670817.1"/>
</dbReference>
<evidence type="ECO:0000256" key="8">
    <source>
        <dbReference type="ARBA" id="ARBA00023235"/>
    </source>
</evidence>
<evidence type="ECO:0000256" key="7">
    <source>
        <dbReference type="ARBA" id="ARBA00023152"/>
    </source>
</evidence>
<dbReference type="Gene3D" id="3.20.20.70">
    <property type="entry name" value="Aldolase class I"/>
    <property type="match status" value="1"/>
</dbReference>
<comment type="catalytic activity">
    <reaction evidence="1">
        <text>L-erythrulose 1-phosphate = D-erythrulose 4-phosphate</text>
        <dbReference type="Rhea" id="RHEA:49588"/>
        <dbReference type="ChEBI" id="CHEBI:58002"/>
        <dbReference type="ChEBI" id="CHEBI:90796"/>
        <dbReference type="EC" id="5.3.1.33"/>
    </reaction>
</comment>
<dbReference type="AlphaFoldDB" id="A0A1M5SG03"/>
<dbReference type="EC" id="5.3.1.1" evidence="9 10"/>
<reference evidence="11 12" key="1">
    <citation type="submission" date="2016-11" db="EMBL/GenBank/DDBJ databases">
        <authorList>
            <person name="Jaros S."/>
            <person name="Januszkiewicz K."/>
            <person name="Wedrychowicz H."/>
        </authorList>
    </citation>
    <scope>NUCLEOTIDE SEQUENCE [LARGE SCALE GENOMIC DNA]</scope>
    <source>
        <strain evidence="11 12">GAS138</strain>
    </source>
</reference>
<evidence type="ECO:0000256" key="10">
    <source>
        <dbReference type="RuleBase" id="RU363013"/>
    </source>
</evidence>
<keyword evidence="8 9" id="KW-0413">Isomerase</keyword>
<feature type="binding site" evidence="9">
    <location>
        <begin position="235"/>
        <end position="236"/>
    </location>
    <ligand>
        <name>substrate</name>
    </ligand>
</feature>
<dbReference type="GO" id="GO:0006096">
    <property type="term" value="P:glycolytic process"/>
    <property type="evidence" value="ECO:0007669"/>
    <property type="project" value="UniProtKB-UniRule"/>
</dbReference>
<comment type="function">
    <text evidence="9">Involved in the gluconeogenesis. Catalyzes stereospecifically the conversion of dihydroxyacetone phosphate (DHAP) to D-glyceraldehyde-3-phosphate (G3P).</text>
</comment>
<proteinExistence type="inferred from homology"/>
<dbReference type="GO" id="GO:0004807">
    <property type="term" value="F:triose-phosphate isomerase activity"/>
    <property type="evidence" value="ECO:0007669"/>
    <property type="project" value="UniProtKB-UniRule"/>
</dbReference>
<dbReference type="GO" id="GO:0046166">
    <property type="term" value="P:glyceraldehyde-3-phosphate biosynthetic process"/>
    <property type="evidence" value="ECO:0007669"/>
    <property type="project" value="TreeGrafter"/>
</dbReference>
<comment type="subcellular location">
    <subcellularLocation>
        <location evidence="9 10">Cytoplasm</location>
    </subcellularLocation>
</comment>
<keyword evidence="6 9" id="KW-0963">Cytoplasm</keyword>
<name>A0A1M5SG03_9BRAD</name>
<dbReference type="HAMAP" id="MF_00147_B">
    <property type="entry name" value="TIM_B"/>
    <property type="match status" value="1"/>
</dbReference>
<dbReference type="InterPro" id="IPR020861">
    <property type="entry name" value="Triosephosphate_isomerase_AS"/>
</dbReference>
<evidence type="ECO:0000256" key="6">
    <source>
        <dbReference type="ARBA" id="ARBA00022490"/>
    </source>
</evidence>
<dbReference type="SUPFAM" id="SSF51351">
    <property type="entry name" value="Triosephosphate isomerase (TIM)"/>
    <property type="match status" value="1"/>
</dbReference>
<evidence type="ECO:0000256" key="5">
    <source>
        <dbReference type="ARBA" id="ARBA00022432"/>
    </source>
</evidence>
<dbReference type="PROSITE" id="PS00171">
    <property type="entry name" value="TIM_1"/>
    <property type="match status" value="1"/>
</dbReference>
<dbReference type="UniPathway" id="UPA01066"/>
<dbReference type="InterPro" id="IPR035990">
    <property type="entry name" value="TIM_sf"/>
</dbReference>